<dbReference type="Pfam" id="PF01527">
    <property type="entry name" value="HTH_Tnp_1"/>
    <property type="match status" value="1"/>
</dbReference>
<evidence type="ECO:0000313" key="4">
    <source>
        <dbReference type="EMBL" id="KAE9042013.1"/>
    </source>
</evidence>
<evidence type="ECO:0000313" key="5">
    <source>
        <dbReference type="EMBL" id="KAE9347629.1"/>
    </source>
</evidence>
<dbReference type="AlphaFoldDB" id="A0A6A3NK97"/>
<dbReference type="Proteomes" id="UP000434957">
    <property type="component" value="Unassembled WGS sequence"/>
</dbReference>
<organism evidence="4 6">
    <name type="scientific">Phytophthora rubi</name>
    <dbReference type="NCBI Taxonomy" id="129364"/>
    <lineage>
        <taxon>Eukaryota</taxon>
        <taxon>Sar</taxon>
        <taxon>Stramenopiles</taxon>
        <taxon>Oomycota</taxon>
        <taxon>Peronosporomycetes</taxon>
        <taxon>Peronosporales</taxon>
        <taxon>Peronosporaceae</taxon>
        <taxon>Phytophthora</taxon>
    </lineage>
</organism>
<accession>A0A6A3NK97</accession>
<reference evidence="4 6" key="1">
    <citation type="submission" date="2018-09" db="EMBL/GenBank/DDBJ databases">
        <title>Genomic investigation of the strawberry pathogen Phytophthora fragariae indicates pathogenicity is determined by transcriptional variation in three key races.</title>
        <authorList>
            <person name="Adams T.M."/>
            <person name="Armitage A.D."/>
            <person name="Sobczyk M.K."/>
            <person name="Bates H.J."/>
            <person name="Dunwell J.M."/>
            <person name="Nellist C.F."/>
            <person name="Harrison R.J."/>
        </authorList>
    </citation>
    <scope>NUCLEOTIDE SEQUENCE [LARGE SCALE GENOMIC DNA]</scope>
    <source>
        <strain evidence="4 6">SCRP249</strain>
        <strain evidence="5 7">SCRP333</strain>
    </source>
</reference>
<evidence type="ECO:0000313" key="6">
    <source>
        <dbReference type="Proteomes" id="UP000429607"/>
    </source>
</evidence>
<feature type="region of interest" description="Disordered" evidence="2">
    <location>
        <begin position="45"/>
        <end position="67"/>
    </location>
</feature>
<dbReference type="SUPFAM" id="SSF46689">
    <property type="entry name" value="Homeodomain-like"/>
    <property type="match status" value="2"/>
</dbReference>
<dbReference type="EMBL" id="QXFT01000310">
    <property type="protein sequence ID" value="KAE9347629.1"/>
    <property type="molecule type" value="Genomic_DNA"/>
</dbReference>
<dbReference type="GO" id="GO:0004803">
    <property type="term" value="F:transposase activity"/>
    <property type="evidence" value="ECO:0007669"/>
    <property type="project" value="InterPro"/>
</dbReference>
<sequence>MTKIRKSYTNEEKRAALQDVQNGTNVEDVHKSRNIPVRTLNHWINAAESGESPDNKRRGPPPRLTPDAETSIYEWIVARQMSGFPVGRQAIIRKASAVAMLIDGKGVGDGWYRRFMTRHPALTNRRSHGVSKPVMR</sequence>
<evidence type="ECO:0000313" key="7">
    <source>
        <dbReference type="Proteomes" id="UP000434957"/>
    </source>
</evidence>
<evidence type="ECO:0000259" key="3">
    <source>
        <dbReference type="PROSITE" id="PS51253"/>
    </source>
</evidence>
<name>A0A6A3NK97_9STRA</name>
<keyword evidence="7" id="KW-1185">Reference proteome</keyword>
<evidence type="ECO:0000256" key="1">
    <source>
        <dbReference type="ARBA" id="ARBA00023125"/>
    </source>
</evidence>
<dbReference type="Pfam" id="PF03221">
    <property type="entry name" value="HTH_Tnp_Tc5"/>
    <property type="match status" value="1"/>
</dbReference>
<dbReference type="InterPro" id="IPR036388">
    <property type="entry name" value="WH-like_DNA-bd_sf"/>
</dbReference>
<dbReference type="PROSITE" id="PS51253">
    <property type="entry name" value="HTH_CENPB"/>
    <property type="match status" value="1"/>
</dbReference>
<dbReference type="InterPro" id="IPR002514">
    <property type="entry name" value="Transposase_8"/>
</dbReference>
<gene>
    <name evidence="4" type="ORF">PR001_g6376</name>
    <name evidence="5" type="ORF">PR003_g6826</name>
</gene>
<dbReference type="SMART" id="SM00674">
    <property type="entry name" value="CENPB"/>
    <property type="match status" value="1"/>
</dbReference>
<dbReference type="Gene3D" id="1.10.10.10">
    <property type="entry name" value="Winged helix-like DNA-binding domain superfamily/Winged helix DNA-binding domain"/>
    <property type="match status" value="1"/>
</dbReference>
<keyword evidence="1" id="KW-0238">DNA-binding</keyword>
<evidence type="ECO:0000256" key="2">
    <source>
        <dbReference type="SAM" id="MobiDB-lite"/>
    </source>
</evidence>
<dbReference type="EMBL" id="QXFV01000298">
    <property type="protein sequence ID" value="KAE9042013.1"/>
    <property type="molecule type" value="Genomic_DNA"/>
</dbReference>
<dbReference type="GO" id="GO:0003677">
    <property type="term" value="F:DNA binding"/>
    <property type="evidence" value="ECO:0007669"/>
    <property type="project" value="UniProtKB-KW"/>
</dbReference>
<protein>
    <recommendedName>
        <fullName evidence="3">HTH CENPB-type domain-containing protein</fullName>
    </recommendedName>
</protein>
<dbReference type="Gene3D" id="1.10.10.60">
    <property type="entry name" value="Homeodomain-like"/>
    <property type="match status" value="1"/>
</dbReference>
<dbReference type="InterPro" id="IPR006600">
    <property type="entry name" value="HTH_CenpB_DNA-bd_dom"/>
</dbReference>
<dbReference type="Proteomes" id="UP000429607">
    <property type="component" value="Unassembled WGS sequence"/>
</dbReference>
<feature type="region of interest" description="Disordered" evidence="2">
    <location>
        <begin position="1"/>
        <end position="32"/>
    </location>
</feature>
<dbReference type="InterPro" id="IPR009057">
    <property type="entry name" value="Homeodomain-like_sf"/>
</dbReference>
<feature type="domain" description="HTH CENPB-type" evidence="3">
    <location>
        <begin position="56"/>
        <end position="125"/>
    </location>
</feature>
<proteinExistence type="predicted"/>
<comment type="caution">
    <text evidence="4">The sequence shown here is derived from an EMBL/GenBank/DDBJ whole genome shotgun (WGS) entry which is preliminary data.</text>
</comment>
<dbReference type="GO" id="GO:0006313">
    <property type="term" value="P:DNA transposition"/>
    <property type="evidence" value="ECO:0007669"/>
    <property type="project" value="InterPro"/>
</dbReference>